<evidence type="ECO:0000259" key="5">
    <source>
        <dbReference type="PROSITE" id="PS50949"/>
    </source>
</evidence>
<dbReference type="Proteomes" id="UP000199382">
    <property type="component" value="Unassembled WGS sequence"/>
</dbReference>
<dbReference type="InterPro" id="IPR008920">
    <property type="entry name" value="TF_FadR/GntR_C"/>
</dbReference>
<dbReference type="EMBL" id="FNEK01000064">
    <property type="protein sequence ID" value="SDL01773.1"/>
    <property type="molecule type" value="Genomic_DNA"/>
</dbReference>
<dbReference type="InterPro" id="IPR036388">
    <property type="entry name" value="WH-like_DNA-bd_sf"/>
</dbReference>
<gene>
    <name evidence="6" type="ORF">SAMN04488026_106417</name>
</gene>
<dbReference type="GO" id="GO:0003700">
    <property type="term" value="F:DNA-binding transcription factor activity"/>
    <property type="evidence" value="ECO:0007669"/>
    <property type="project" value="InterPro"/>
</dbReference>
<evidence type="ECO:0000256" key="3">
    <source>
        <dbReference type="ARBA" id="ARBA00023163"/>
    </source>
</evidence>
<proteinExistence type="predicted"/>
<reference evidence="6 7" key="1">
    <citation type="submission" date="2016-10" db="EMBL/GenBank/DDBJ databases">
        <authorList>
            <person name="de Groot N.N."/>
        </authorList>
    </citation>
    <scope>NUCLEOTIDE SEQUENCE [LARGE SCALE GENOMIC DNA]</scope>
    <source>
        <strain evidence="6 7">DSM 25294</strain>
    </source>
</reference>
<dbReference type="SMART" id="SM00345">
    <property type="entry name" value="HTH_GNTR"/>
    <property type="match status" value="1"/>
</dbReference>
<dbReference type="InterPro" id="IPR011711">
    <property type="entry name" value="GntR_C"/>
</dbReference>
<dbReference type="GO" id="GO:0003677">
    <property type="term" value="F:DNA binding"/>
    <property type="evidence" value="ECO:0007669"/>
    <property type="project" value="UniProtKB-KW"/>
</dbReference>
<dbReference type="SUPFAM" id="SSF46785">
    <property type="entry name" value="Winged helix' DNA-binding domain"/>
    <property type="match status" value="1"/>
</dbReference>
<dbReference type="PANTHER" id="PTHR43537:SF20">
    <property type="entry name" value="HTH-TYPE TRANSCRIPTIONAL REPRESSOR GLAR"/>
    <property type="match status" value="1"/>
</dbReference>
<evidence type="ECO:0000256" key="1">
    <source>
        <dbReference type="ARBA" id="ARBA00023015"/>
    </source>
</evidence>
<dbReference type="STRING" id="571298.SAMN04488026_106417"/>
<dbReference type="Gene3D" id="1.10.10.10">
    <property type="entry name" value="Winged helix-like DNA-binding domain superfamily/Winged helix DNA-binding domain"/>
    <property type="match status" value="1"/>
</dbReference>
<evidence type="ECO:0000313" key="7">
    <source>
        <dbReference type="Proteomes" id="UP000199382"/>
    </source>
</evidence>
<keyword evidence="7" id="KW-1185">Reference proteome</keyword>
<organism evidence="6 7">
    <name type="scientific">Aliiruegeria lutimaris</name>
    <dbReference type="NCBI Taxonomy" id="571298"/>
    <lineage>
        <taxon>Bacteria</taxon>
        <taxon>Pseudomonadati</taxon>
        <taxon>Pseudomonadota</taxon>
        <taxon>Alphaproteobacteria</taxon>
        <taxon>Rhodobacterales</taxon>
        <taxon>Roseobacteraceae</taxon>
        <taxon>Aliiruegeria</taxon>
    </lineage>
</organism>
<feature type="domain" description="HTH gntR-type" evidence="5">
    <location>
        <begin position="20"/>
        <end position="87"/>
    </location>
</feature>
<evidence type="ECO:0000256" key="4">
    <source>
        <dbReference type="SAM" id="MobiDB-lite"/>
    </source>
</evidence>
<dbReference type="Pfam" id="PF00392">
    <property type="entry name" value="GntR"/>
    <property type="match status" value="1"/>
</dbReference>
<dbReference type="PROSITE" id="PS50949">
    <property type="entry name" value="HTH_GNTR"/>
    <property type="match status" value="1"/>
</dbReference>
<evidence type="ECO:0000256" key="2">
    <source>
        <dbReference type="ARBA" id="ARBA00023125"/>
    </source>
</evidence>
<keyword evidence="2" id="KW-0238">DNA-binding</keyword>
<protein>
    <submittedName>
        <fullName evidence="6">Transcriptional regulator, GntR family</fullName>
    </submittedName>
</protein>
<keyword evidence="1" id="KW-0805">Transcription regulation</keyword>
<sequence length="233" mass="26560">MTLMKNGTSERSPESMTNEVSATHKAYLALRRMIVVGELQPGEKLKIDRLRNVLDTGASPVREALSLLTSDLLVERLDQRGFRAADTSHENFVEILTLRCELEEMALRQSISNADEEWEDALVLAHHKMVRQQPTDLEAFEARHKDFHMALLANCRSPILMKFCSQLYDLNIRYRYLAGKALNYQKRDVASEHAAILEAALDRDANLASERLLNHYRQTGAFLNGLFSQTDQD</sequence>
<dbReference type="InterPro" id="IPR000524">
    <property type="entry name" value="Tscrpt_reg_HTH_GntR"/>
</dbReference>
<dbReference type="RefSeq" id="WP_244520822.1">
    <property type="nucleotide sequence ID" value="NZ_FNEK01000064.1"/>
</dbReference>
<dbReference type="Pfam" id="PF07729">
    <property type="entry name" value="FCD"/>
    <property type="match status" value="1"/>
</dbReference>
<name>A0A1G9GNC9_9RHOB</name>
<dbReference type="Gene3D" id="1.20.120.530">
    <property type="entry name" value="GntR ligand-binding domain-like"/>
    <property type="match status" value="1"/>
</dbReference>
<dbReference type="SUPFAM" id="SSF48008">
    <property type="entry name" value="GntR ligand-binding domain-like"/>
    <property type="match status" value="1"/>
</dbReference>
<dbReference type="SMART" id="SM00895">
    <property type="entry name" value="FCD"/>
    <property type="match status" value="1"/>
</dbReference>
<evidence type="ECO:0000313" key="6">
    <source>
        <dbReference type="EMBL" id="SDL01773.1"/>
    </source>
</evidence>
<keyword evidence="3" id="KW-0804">Transcription</keyword>
<dbReference type="PANTHER" id="PTHR43537">
    <property type="entry name" value="TRANSCRIPTIONAL REGULATOR, GNTR FAMILY"/>
    <property type="match status" value="1"/>
</dbReference>
<dbReference type="AlphaFoldDB" id="A0A1G9GNC9"/>
<feature type="region of interest" description="Disordered" evidence="4">
    <location>
        <begin position="1"/>
        <end position="20"/>
    </location>
</feature>
<dbReference type="InterPro" id="IPR036390">
    <property type="entry name" value="WH_DNA-bd_sf"/>
</dbReference>
<accession>A0A1G9GNC9</accession>